<accession>A0ABQ8S3U7</accession>
<evidence type="ECO:0000256" key="4">
    <source>
        <dbReference type="SAM" id="MobiDB-lite"/>
    </source>
</evidence>
<feature type="compositionally biased region" description="Basic and acidic residues" evidence="4">
    <location>
        <begin position="33"/>
        <end position="42"/>
    </location>
</feature>
<evidence type="ECO:0000313" key="8">
    <source>
        <dbReference type="Proteomes" id="UP001148838"/>
    </source>
</evidence>
<evidence type="ECO:0000313" key="7">
    <source>
        <dbReference type="EMBL" id="KAJ4428572.1"/>
    </source>
</evidence>
<comment type="subcellular location">
    <subcellularLocation>
        <location evidence="1">Cytoplasm</location>
    </subcellularLocation>
</comment>
<dbReference type="EMBL" id="JAJSOF020000037">
    <property type="protein sequence ID" value="KAJ4428572.1"/>
    <property type="molecule type" value="Genomic_DNA"/>
</dbReference>
<dbReference type="PANTHER" id="PTHR10241">
    <property type="entry name" value="LETHAL 2 GIANT LARVAE PROTEIN"/>
    <property type="match status" value="1"/>
</dbReference>
<name>A0ABQ8S3U7_PERAM</name>
<comment type="caution">
    <text evidence="7">The sequence shown here is derived from an EMBL/GenBank/DDBJ whole genome shotgun (WGS) entry which is preliminary data.</text>
</comment>
<dbReference type="PANTHER" id="PTHR10241:SF25">
    <property type="entry name" value="TOMOSYN, ISOFORM C"/>
    <property type="match status" value="1"/>
</dbReference>
<keyword evidence="5" id="KW-0472">Membrane</keyword>
<sequence>MHLDYKHQNPRPMILGENSNALGLQTPEPETSDTSKEQHVNDTENSNAFGPQTPEPKTNDTSREQQCTWTTNTRTRDQIARTFCFSNRGHGLYLCSPTEVQKFTVSAEFCLSLAEMVGELFLPHDMPEPPKESFFKGLFGGGTRSLDREELSPAACEVRSVIKFLNAQGIAPIEIYRQLCQVYGPNVMSKQMVRCCCRQFSAGCQNVHDEERSGRPTIITDDLVEQRTICLLVFNIFHVFELGVLGESSGRASRSVAKLIPGPSANIEAMGQRVTSVTGEIARTHQLVVERGEKLGRLEERAEKMSSEAENFSHSAHNLMLKYKDKKWYQLRAAMPCVMWVSVMSVVSLFGAKDHRSKSKWPP</sequence>
<dbReference type="CDD" id="cd15873">
    <property type="entry name" value="R-SNARE_STXBP5_6"/>
    <property type="match status" value="1"/>
</dbReference>
<keyword evidence="8" id="KW-1185">Reference proteome</keyword>
<evidence type="ECO:0000256" key="2">
    <source>
        <dbReference type="ARBA" id="ARBA00022490"/>
    </source>
</evidence>
<keyword evidence="3" id="KW-0175">Coiled coil</keyword>
<dbReference type="InterPro" id="IPR042855">
    <property type="entry name" value="V_SNARE_CC"/>
</dbReference>
<evidence type="ECO:0000256" key="5">
    <source>
        <dbReference type="SAM" id="Phobius"/>
    </source>
</evidence>
<feature type="domain" description="V-SNARE coiled-coil homology" evidence="6">
    <location>
        <begin position="266"/>
        <end position="326"/>
    </location>
</feature>
<feature type="region of interest" description="Disordered" evidence="4">
    <location>
        <begin position="1"/>
        <end position="72"/>
    </location>
</feature>
<reference evidence="7 8" key="1">
    <citation type="journal article" date="2022" name="Allergy">
        <title>Genome assembly and annotation of Periplaneta americana reveal a comprehensive cockroach allergen profile.</title>
        <authorList>
            <person name="Wang L."/>
            <person name="Xiong Q."/>
            <person name="Saelim N."/>
            <person name="Wang L."/>
            <person name="Nong W."/>
            <person name="Wan A.T."/>
            <person name="Shi M."/>
            <person name="Liu X."/>
            <person name="Cao Q."/>
            <person name="Hui J.H.L."/>
            <person name="Sookrung N."/>
            <person name="Leung T.F."/>
            <person name="Tungtrongchitr A."/>
            <person name="Tsui S.K.W."/>
        </authorList>
    </citation>
    <scope>NUCLEOTIDE SEQUENCE [LARGE SCALE GENOMIC DNA]</scope>
    <source>
        <strain evidence="7">PWHHKU_190912</strain>
    </source>
</reference>
<dbReference type="Pfam" id="PF17906">
    <property type="entry name" value="HTH_48"/>
    <property type="match status" value="1"/>
</dbReference>
<keyword evidence="2" id="KW-0963">Cytoplasm</keyword>
<proteinExistence type="predicted"/>
<gene>
    <name evidence="7" type="ORF">ANN_24616</name>
</gene>
<keyword evidence="5" id="KW-1133">Transmembrane helix</keyword>
<evidence type="ECO:0000256" key="3">
    <source>
        <dbReference type="PROSITE-ProRule" id="PRU00290"/>
    </source>
</evidence>
<dbReference type="PROSITE" id="PS50892">
    <property type="entry name" value="V_SNARE"/>
    <property type="match status" value="1"/>
</dbReference>
<dbReference type="InterPro" id="IPR041426">
    <property type="entry name" value="Mos1_HTH"/>
</dbReference>
<dbReference type="Gene3D" id="1.20.5.110">
    <property type="match status" value="1"/>
</dbReference>
<feature type="transmembrane region" description="Helical" evidence="5">
    <location>
        <begin position="333"/>
        <end position="352"/>
    </location>
</feature>
<dbReference type="Pfam" id="PF00957">
    <property type="entry name" value="Synaptobrevin"/>
    <property type="match status" value="1"/>
</dbReference>
<keyword evidence="5" id="KW-0812">Transmembrane</keyword>
<organism evidence="7 8">
    <name type="scientific">Periplaneta americana</name>
    <name type="common">American cockroach</name>
    <name type="synonym">Blatta americana</name>
    <dbReference type="NCBI Taxonomy" id="6978"/>
    <lineage>
        <taxon>Eukaryota</taxon>
        <taxon>Metazoa</taxon>
        <taxon>Ecdysozoa</taxon>
        <taxon>Arthropoda</taxon>
        <taxon>Hexapoda</taxon>
        <taxon>Insecta</taxon>
        <taxon>Pterygota</taxon>
        <taxon>Neoptera</taxon>
        <taxon>Polyneoptera</taxon>
        <taxon>Dictyoptera</taxon>
        <taxon>Blattodea</taxon>
        <taxon>Blattoidea</taxon>
        <taxon>Blattidae</taxon>
        <taxon>Blattinae</taxon>
        <taxon>Periplaneta</taxon>
    </lineage>
</organism>
<dbReference type="SUPFAM" id="SSF58038">
    <property type="entry name" value="SNARE fusion complex"/>
    <property type="match status" value="1"/>
</dbReference>
<evidence type="ECO:0000256" key="1">
    <source>
        <dbReference type="ARBA" id="ARBA00004496"/>
    </source>
</evidence>
<protein>
    <recommendedName>
        <fullName evidence="6">V-SNARE coiled-coil homology domain-containing protein</fullName>
    </recommendedName>
</protein>
<evidence type="ECO:0000259" key="6">
    <source>
        <dbReference type="PROSITE" id="PS50892"/>
    </source>
</evidence>
<dbReference type="Proteomes" id="UP001148838">
    <property type="component" value="Unassembled WGS sequence"/>
</dbReference>